<dbReference type="Proteomes" id="UP000027265">
    <property type="component" value="Unassembled WGS sequence"/>
</dbReference>
<keyword evidence="3" id="KW-1185">Reference proteome</keyword>
<gene>
    <name evidence="2" type="ORF">JAAARDRAFT_197100</name>
</gene>
<reference evidence="3" key="1">
    <citation type="journal article" date="2014" name="Proc. Natl. Acad. Sci. U.S.A.">
        <title>Extensive sampling of basidiomycete genomes demonstrates inadequacy of the white-rot/brown-rot paradigm for wood decay fungi.</title>
        <authorList>
            <person name="Riley R."/>
            <person name="Salamov A.A."/>
            <person name="Brown D.W."/>
            <person name="Nagy L.G."/>
            <person name="Floudas D."/>
            <person name="Held B.W."/>
            <person name="Levasseur A."/>
            <person name="Lombard V."/>
            <person name="Morin E."/>
            <person name="Otillar R."/>
            <person name="Lindquist E.A."/>
            <person name="Sun H."/>
            <person name="LaButti K.M."/>
            <person name="Schmutz J."/>
            <person name="Jabbour D."/>
            <person name="Luo H."/>
            <person name="Baker S.E."/>
            <person name="Pisabarro A.G."/>
            <person name="Walton J.D."/>
            <person name="Blanchette R.A."/>
            <person name="Henrissat B."/>
            <person name="Martin F."/>
            <person name="Cullen D."/>
            <person name="Hibbett D.S."/>
            <person name="Grigoriev I.V."/>
        </authorList>
    </citation>
    <scope>NUCLEOTIDE SEQUENCE [LARGE SCALE GENOMIC DNA]</scope>
    <source>
        <strain evidence="3">MUCL 33604</strain>
    </source>
</reference>
<organism evidence="2 3">
    <name type="scientific">Jaapia argillacea MUCL 33604</name>
    <dbReference type="NCBI Taxonomy" id="933084"/>
    <lineage>
        <taxon>Eukaryota</taxon>
        <taxon>Fungi</taxon>
        <taxon>Dikarya</taxon>
        <taxon>Basidiomycota</taxon>
        <taxon>Agaricomycotina</taxon>
        <taxon>Agaricomycetes</taxon>
        <taxon>Agaricomycetidae</taxon>
        <taxon>Jaapiales</taxon>
        <taxon>Jaapiaceae</taxon>
        <taxon>Jaapia</taxon>
    </lineage>
</organism>
<protein>
    <submittedName>
        <fullName evidence="2">Uncharacterized protein</fullName>
    </submittedName>
</protein>
<sequence>MKVNTLKPTECPKSTKQEVVDSHYEHQNFAADLVNAINTATSDYIDEEKVDSKTEAVGKYTDFKETMVVNLLKVDGEEFQSNKWMDSQEPPNATSSKHVELTGGQRTFRRRDWDERIGSTSWNININAGNWTLPKTRLSKQIIKAKKARSPSDASGPSQ</sequence>
<dbReference type="AlphaFoldDB" id="A0A067PGH6"/>
<feature type="compositionally biased region" description="Polar residues" evidence="1">
    <location>
        <begin position="82"/>
        <end position="96"/>
    </location>
</feature>
<dbReference type="EMBL" id="KL197731">
    <property type="protein sequence ID" value="KDQ54003.1"/>
    <property type="molecule type" value="Genomic_DNA"/>
</dbReference>
<dbReference type="InParanoid" id="A0A067PGH6"/>
<evidence type="ECO:0000256" key="1">
    <source>
        <dbReference type="SAM" id="MobiDB-lite"/>
    </source>
</evidence>
<evidence type="ECO:0000313" key="3">
    <source>
        <dbReference type="Proteomes" id="UP000027265"/>
    </source>
</evidence>
<dbReference type="HOGENOM" id="CLU_1661023_0_0_1"/>
<feature type="region of interest" description="Disordered" evidence="1">
    <location>
        <begin position="82"/>
        <end position="104"/>
    </location>
</feature>
<accession>A0A067PGH6</accession>
<name>A0A067PGH6_9AGAM</name>
<evidence type="ECO:0000313" key="2">
    <source>
        <dbReference type="EMBL" id="KDQ54003.1"/>
    </source>
</evidence>
<proteinExistence type="predicted"/>